<dbReference type="GO" id="GO:0016020">
    <property type="term" value="C:membrane"/>
    <property type="evidence" value="ECO:0007669"/>
    <property type="project" value="UniProtKB-SubCell"/>
</dbReference>
<evidence type="ECO:0000256" key="2">
    <source>
        <dbReference type="ARBA" id="ARBA00022692"/>
    </source>
</evidence>
<comment type="subcellular location">
    <subcellularLocation>
        <location evidence="1">Membrane</location>
        <topology evidence="1">Multi-pass membrane protein</topology>
    </subcellularLocation>
</comment>
<name>A0A0N4WSC5_HAEPC</name>
<feature type="transmembrane region" description="Helical" evidence="5">
    <location>
        <begin position="12"/>
        <end position="30"/>
    </location>
</feature>
<evidence type="ECO:0000313" key="7">
    <source>
        <dbReference type="Proteomes" id="UP000268014"/>
    </source>
</evidence>
<feature type="transmembrane region" description="Helical" evidence="5">
    <location>
        <begin position="249"/>
        <end position="273"/>
    </location>
</feature>
<dbReference type="PANTHER" id="PTHR31627:SF31">
    <property type="entry name" value="SERPENTINE RECEPTOR CLASS GAMMA"/>
    <property type="match status" value="1"/>
</dbReference>
<evidence type="ECO:0000313" key="8">
    <source>
        <dbReference type="WBParaSite" id="HPLM_0001443101-mRNA-1"/>
    </source>
</evidence>
<gene>
    <name evidence="6" type="ORF">HPLM_LOCUS14423</name>
</gene>
<dbReference type="PANTHER" id="PTHR31627">
    <property type="entry name" value="SERPENTINE RECEPTOR CLASS GAMMA-RELATED"/>
    <property type="match status" value="1"/>
</dbReference>
<dbReference type="Gene3D" id="1.20.1070.10">
    <property type="entry name" value="Rhodopsin 7-helix transmembrane proteins"/>
    <property type="match status" value="1"/>
</dbReference>
<feature type="transmembrane region" description="Helical" evidence="5">
    <location>
        <begin position="170"/>
        <end position="192"/>
    </location>
</feature>
<accession>A0A0N4WSC5</accession>
<evidence type="ECO:0000256" key="4">
    <source>
        <dbReference type="ARBA" id="ARBA00023136"/>
    </source>
</evidence>
<keyword evidence="7" id="KW-1185">Reference proteome</keyword>
<evidence type="ECO:0000256" key="1">
    <source>
        <dbReference type="ARBA" id="ARBA00004141"/>
    </source>
</evidence>
<feature type="transmembrane region" description="Helical" evidence="5">
    <location>
        <begin position="81"/>
        <end position="102"/>
    </location>
</feature>
<organism evidence="8">
    <name type="scientific">Haemonchus placei</name>
    <name type="common">Barber's pole worm</name>
    <dbReference type="NCBI Taxonomy" id="6290"/>
    <lineage>
        <taxon>Eukaryota</taxon>
        <taxon>Metazoa</taxon>
        <taxon>Ecdysozoa</taxon>
        <taxon>Nematoda</taxon>
        <taxon>Chromadorea</taxon>
        <taxon>Rhabditida</taxon>
        <taxon>Rhabditina</taxon>
        <taxon>Rhabditomorpha</taxon>
        <taxon>Strongyloidea</taxon>
        <taxon>Trichostrongylidae</taxon>
        <taxon>Haemonchus</taxon>
    </lineage>
</organism>
<evidence type="ECO:0000256" key="5">
    <source>
        <dbReference type="SAM" id="Phobius"/>
    </source>
</evidence>
<dbReference type="STRING" id="6290.A0A0N4WSC5"/>
<keyword evidence="2 5" id="KW-0812">Transmembrane</keyword>
<feature type="transmembrane region" description="Helical" evidence="5">
    <location>
        <begin position="123"/>
        <end position="143"/>
    </location>
</feature>
<protein>
    <submittedName>
        <fullName evidence="8">Serpentine receptor class gamma</fullName>
    </submittedName>
</protein>
<dbReference type="SUPFAM" id="SSF81321">
    <property type="entry name" value="Family A G protein-coupled receptor-like"/>
    <property type="match status" value="1"/>
</dbReference>
<reference evidence="8" key="1">
    <citation type="submission" date="2017-02" db="UniProtKB">
        <authorList>
            <consortium name="WormBaseParasite"/>
        </authorList>
    </citation>
    <scope>IDENTIFICATION</scope>
</reference>
<dbReference type="WBParaSite" id="HPLM_0001443101-mRNA-1">
    <property type="protein sequence ID" value="HPLM_0001443101-mRNA-1"/>
    <property type="gene ID" value="HPLM_0001443101"/>
</dbReference>
<proteinExistence type="predicted"/>
<evidence type="ECO:0000313" key="6">
    <source>
        <dbReference type="EMBL" id="VDO52746.1"/>
    </source>
</evidence>
<dbReference type="OMA" id="FMISQYS"/>
<sequence>MNVRLIIGLQHIYIVPSILLYLAEFCYIICSRDDEFSSAFYYIFLIRAPADMIQVTTSLITFRYPVAGWTAVLDKPYVAKIGFALTNFACNIELFTQLMLSINRLTAICYPMKHSRWWTLKRTIRLFACGATMSMITPIIRIFQEAGYVAVDGKIVPYLINENYQQLNSYISSAIYSSFCISCFSLNAAALFKHSQQRNVKIFDQQFAMARRLQLNLLVYSSAFTLAIISMTIFQCMLALNVFPLQTDAHALVIIMLTLSADSFALANPWLLLSLSSTFRTKFLKFKSSSSLPHSMHSVYTV</sequence>
<dbReference type="Proteomes" id="UP000268014">
    <property type="component" value="Unassembled WGS sequence"/>
</dbReference>
<evidence type="ECO:0000256" key="3">
    <source>
        <dbReference type="ARBA" id="ARBA00022989"/>
    </source>
</evidence>
<dbReference type="EMBL" id="UZAF01018562">
    <property type="protein sequence ID" value="VDO52746.1"/>
    <property type="molecule type" value="Genomic_DNA"/>
</dbReference>
<reference evidence="6 7" key="2">
    <citation type="submission" date="2018-11" db="EMBL/GenBank/DDBJ databases">
        <authorList>
            <consortium name="Pathogen Informatics"/>
        </authorList>
    </citation>
    <scope>NUCLEOTIDE SEQUENCE [LARGE SCALE GENOMIC DNA]</scope>
    <source>
        <strain evidence="6 7">MHpl1</strain>
    </source>
</reference>
<feature type="transmembrane region" description="Helical" evidence="5">
    <location>
        <begin position="213"/>
        <end position="243"/>
    </location>
</feature>
<dbReference type="InterPro" id="IPR051119">
    <property type="entry name" value="Nematode_SR-like"/>
</dbReference>
<dbReference type="AlphaFoldDB" id="A0A0N4WSC5"/>
<keyword evidence="4 5" id="KW-0472">Membrane</keyword>
<keyword evidence="3 5" id="KW-1133">Transmembrane helix</keyword>
<dbReference type="InterPro" id="IPR019426">
    <property type="entry name" value="7TM_GPCR_serpentine_rcpt_Srv"/>
</dbReference>
<dbReference type="OrthoDB" id="5866624at2759"/>
<dbReference type="Pfam" id="PF10323">
    <property type="entry name" value="7TM_GPCR_Srv"/>
    <property type="match status" value="1"/>
</dbReference>